<evidence type="ECO:0000313" key="9">
    <source>
        <dbReference type="EMBL" id="GLI91017.1"/>
    </source>
</evidence>
<evidence type="ECO:0000259" key="8">
    <source>
        <dbReference type="Pfam" id="PF01618"/>
    </source>
</evidence>
<comment type="subcellular location">
    <subcellularLocation>
        <location evidence="1">Cell membrane</location>
        <topology evidence="1">Multi-pass membrane protein</topology>
    </subcellularLocation>
    <subcellularLocation>
        <location evidence="6">Membrane</location>
        <topology evidence="6">Multi-pass membrane protein</topology>
    </subcellularLocation>
</comment>
<evidence type="ECO:0000256" key="5">
    <source>
        <dbReference type="ARBA" id="ARBA00023136"/>
    </source>
</evidence>
<keyword evidence="3 7" id="KW-0812">Transmembrane</keyword>
<keyword evidence="6" id="KW-0653">Protein transport</keyword>
<accession>A0A9W6GNN4</accession>
<dbReference type="EMBL" id="BSEC01000001">
    <property type="protein sequence ID" value="GLI91017.1"/>
    <property type="molecule type" value="Genomic_DNA"/>
</dbReference>
<gene>
    <name evidence="9" type="ORF">LMG27198_00090</name>
</gene>
<evidence type="ECO:0000256" key="4">
    <source>
        <dbReference type="ARBA" id="ARBA00022989"/>
    </source>
</evidence>
<keyword evidence="10" id="KW-1185">Reference proteome</keyword>
<dbReference type="GO" id="GO:0017038">
    <property type="term" value="P:protein import"/>
    <property type="evidence" value="ECO:0007669"/>
    <property type="project" value="TreeGrafter"/>
</dbReference>
<dbReference type="AlphaFoldDB" id="A0A9W6GNN4"/>
<feature type="domain" description="MotA/TolQ/ExbB proton channel" evidence="8">
    <location>
        <begin position="82"/>
        <end position="187"/>
    </location>
</feature>
<dbReference type="GO" id="GO:0005886">
    <property type="term" value="C:plasma membrane"/>
    <property type="evidence" value="ECO:0007669"/>
    <property type="project" value="UniProtKB-SubCell"/>
</dbReference>
<dbReference type="Pfam" id="PF01618">
    <property type="entry name" value="MotA_ExbB"/>
    <property type="match status" value="1"/>
</dbReference>
<evidence type="ECO:0000313" key="10">
    <source>
        <dbReference type="Proteomes" id="UP001144323"/>
    </source>
</evidence>
<dbReference type="InterPro" id="IPR002898">
    <property type="entry name" value="MotA_ExbB_proton_chnl"/>
</dbReference>
<reference evidence="9" key="1">
    <citation type="journal article" date="2023" name="Int. J. Syst. Evol. Microbiol.">
        <title>Methylocystis iwaonis sp. nov., a type II methane-oxidizing bacterium from surface soil of a rice paddy field in Japan, and emended description of the genus Methylocystis (ex Whittenbury et al. 1970) Bowman et al. 1993.</title>
        <authorList>
            <person name="Kaise H."/>
            <person name="Sawadogo J.B."/>
            <person name="Alam M.S."/>
            <person name="Ueno C."/>
            <person name="Dianou D."/>
            <person name="Shinjo R."/>
            <person name="Asakawa S."/>
        </authorList>
    </citation>
    <scope>NUCLEOTIDE SEQUENCE</scope>
    <source>
        <strain evidence="9">LMG27198</strain>
    </source>
</reference>
<sequence length="199" mass="20760">MDISAMSPLGLFLNAGPVSKIVMALLLAASVWTWVLIIDAVIVALRLSASVKSARAGGSPGVLWPILSAAQEARRVEIPHESAKARRRRVALRVDQARKELMNAARGDLPNLAVVSSVGPFVGLFGTVWGIITSFAGIAATQETSLAVVAPGIAEALAATAYGLAAAIPAAIGYNRLGATISRLDDDISQLIRNGRLTR</sequence>
<comment type="caution">
    <text evidence="9">The sequence shown here is derived from an EMBL/GenBank/DDBJ whole genome shotgun (WGS) entry which is preliminary data.</text>
</comment>
<keyword evidence="5 7" id="KW-0472">Membrane</keyword>
<evidence type="ECO:0000256" key="2">
    <source>
        <dbReference type="ARBA" id="ARBA00022475"/>
    </source>
</evidence>
<evidence type="ECO:0000256" key="3">
    <source>
        <dbReference type="ARBA" id="ARBA00022692"/>
    </source>
</evidence>
<organism evidence="9 10">
    <name type="scientific">Methylocystis echinoides</name>
    <dbReference type="NCBI Taxonomy" id="29468"/>
    <lineage>
        <taxon>Bacteria</taxon>
        <taxon>Pseudomonadati</taxon>
        <taxon>Pseudomonadota</taxon>
        <taxon>Alphaproteobacteria</taxon>
        <taxon>Hyphomicrobiales</taxon>
        <taxon>Methylocystaceae</taxon>
        <taxon>Methylocystis</taxon>
    </lineage>
</organism>
<proteinExistence type="inferred from homology"/>
<evidence type="ECO:0000256" key="7">
    <source>
        <dbReference type="SAM" id="Phobius"/>
    </source>
</evidence>
<dbReference type="Proteomes" id="UP001144323">
    <property type="component" value="Unassembled WGS sequence"/>
</dbReference>
<comment type="similarity">
    <text evidence="6">Belongs to the exbB/tolQ family.</text>
</comment>
<feature type="transmembrane region" description="Helical" evidence="7">
    <location>
        <begin position="20"/>
        <end position="45"/>
    </location>
</feature>
<feature type="transmembrane region" description="Helical" evidence="7">
    <location>
        <begin position="109"/>
        <end position="132"/>
    </location>
</feature>
<dbReference type="InterPro" id="IPR050790">
    <property type="entry name" value="ExbB/TolQ_transport"/>
</dbReference>
<evidence type="ECO:0000256" key="1">
    <source>
        <dbReference type="ARBA" id="ARBA00004651"/>
    </source>
</evidence>
<evidence type="ECO:0000256" key="6">
    <source>
        <dbReference type="RuleBase" id="RU004057"/>
    </source>
</evidence>
<dbReference type="PANTHER" id="PTHR30625">
    <property type="entry name" value="PROTEIN TOLQ"/>
    <property type="match status" value="1"/>
</dbReference>
<keyword evidence="4 7" id="KW-1133">Transmembrane helix</keyword>
<keyword evidence="6" id="KW-0813">Transport</keyword>
<dbReference type="PANTHER" id="PTHR30625:SF16">
    <property type="entry name" value="BIOPOLYMER TRANSPORT PROTEIN EXBB"/>
    <property type="match status" value="1"/>
</dbReference>
<name>A0A9W6GNN4_9HYPH</name>
<keyword evidence="2" id="KW-1003">Cell membrane</keyword>
<feature type="transmembrane region" description="Helical" evidence="7">
    <location>
        <begin position="152"/>
        <end position="174"/>
    </location>
</feature>
<protein>
    <recommendedName>
        <fullName evidence="8">MotA/TolQ/ExbB proton channel domain-containing protein</fullName>
    </recommendedName>
</protein>
<dbReference type="RefSeq" id="WP_281799581.1">
    <property type="nucleotide sequence ID" value="NZ_BSEC01000001.1"/>
</dbReference>